<dbReference type="PANTHER" id="PTHR46268:SF6">
    <property type="entry name" value="UNIVERSAL STRESS PROTEIN UP12"/>
    <property type="match status" value="1"/>
</dbReference>
<organism evidence="3 4">
    <name type="scientific">Haloplanus salinus</name>
    <dbReference type="NCBI Taxonomy" id="1126245"/>
    <lineage>
        <taxon>Archaea</taxon>
        <taxon>Methanobacteriati</taxon>
        <taxon>Methanobacteriota</taxon>
        <taxon>Stenosarchaea group</taxon>
        <taxon>Halobacteria</taxon>
        <taxon>Halobacteriales</taxon>
        <taxon>Haloferacaceae</taxon>
        <taxon>Haloplanus</taxon>
    </lineage>
</organism>
<evidence type="ECO:0000313" key="3">
    <source>
        <dbReference type="EMBL" id="RCU47445.1"/>
    </source>
</evidence>
<dbReference type="RefSeq" id="WP_114449006.1">
    <property type="nucleotide sequence ID" value="NZ_QPHM01000001.1"/>
</dbReference>
<feature type="domain" description="UspA" evidence="2">
    <location>
        <begin position="3"/>
        <end position="139"/>
    </location>
</feature>
<evidence type="ECO:0000256" key="1">
    <source>
        <dbReference type="ARBA" id="ARBA00008791"/>
    </source>
</evidence>
<sequence>MVVVAAVDRSGGERIVNEGRKTADAHGLSLHVVHTLSESEFRDLERASYEASGKSLDMEQIESLAETIAGEAVTNADVEADEVVGLVGKPSQRVLEYAADVDADYIVVGGRKRSSVGKVLFGSVTQSILLNASSPVVTVMED</sequence>
<gene>
    <name evidence="3" type="ORF">DU504_09110</name>
</gene>
<dbReference type="Gene3D" id="3.40.50.620">
    <property type="entry name" value="HUPs"/>
    <property type="match status" value="1"/>
</dbReference>
<comment type="caution">
    <text evidence="3">The sequence shown here is derived from an EMBL/GenBank/DDBJ whole genome shotgun (WGS) entry which is preliminary data.</text>
</comment>
<dbReference type="Pfam" id="PF00582">
    <property type="entry name" value="Usp"/>
    <property type="match status" value="1"/>
</dbReference>
<dbReference type="InterPro" id="IPR006015">
    <property type="entry name" value="Universal_stress_UspA"/>
</dbReference>
<evidence type="ECO:0000313" key="4">
    <source>
        <dbReference type="Proteomes" id="UP000252189"/>
    </source>
</evidence>
<dbReference type="PRINTS" id="PR01438">
    <property type="entry name" value="UNVRSLSTRESS"/>
</dbReference>
<dbReference type="Proteomes" id="UP000252189">
    <property type="component" value="Unassembled WGS sequence"/>
</dbReference>
<name>A0A368NCW5_9EURY</name>
<keyword evidence="4" id="KW-1185">Reference proteome</keyword>
<dbReference type="AlphaFoldDB" id="A0A368NCW5"/>
<protein>
    <submittedName>
        <fullName evidence="3">Universal stress protein</fullName>
    </submittedName>
</protein>
<dbReference type="SUPFAM" id="SSF52402">
    <property type="entry name" value="Adenine nucleotide alpha hydrolases-like"/>
    <property type="match status" value="1"/>
</dbReference>
<proteinExistence type="inferred from homology"/>
<dbReference type="PANTHER" id="PTHR46268">
    <property type="entry name" value="STRESS RESPONSE PROTEIN NHAX"/>
    <property type="match status" value="1"/>
</dbReference>
<dbReference type="OrthoDB" id="307404at2157"/>
<dbReference type="InterPro" id="IPR014729">
    <property type="entry name" value="Rossmann-like_a/b/a_fold"/>
</dbReference>
<evidence type="ECO:0000259" key="2">
    <source>
        <dbReference type="Pfam" id="PF00582"/>
    </source>
</evidence>
<dbReference type="InterPro" id="IPR006016">
    <property type="entry name" value="UspA"/>
</dbReference>
<reference evidence="3 4" key="1">
    <citation type="submission" date="2018-07" db="EMBL/GenBank/DDBJ databases">
        <title>Genome sequences of Haloplanus salinus JCM 18368T.</title>
        <authorList>
            <person name="Kim Y.B."/>
            <person name="Roh S.W."/>
        </authorList>
    </citation>
    <scope>NUCLEOTIDE SEQUENCE [LARGE SCALE GENOMIC DNA]</scope>
    <source>
        <strain evidence="3 4">JCM 18368</strain>
    </source>
</reference>
<dbReference type="EMBL" id="QPHM01000001">
    <property type="protein sequence ID" value="RCU47445.1"/>
    <property type="molecule type" value="Genomic_DNA"/>
</dbReference>
<comment type="similarity">
    <text evidence="1">Belongs to the universal stress protein A family.</text>
</comment>
<dbReference type="CDD" id="cd00293">
    <property type="entry name" value="USP-like"/>
    <property type="match status" value="1"/>
</dbReference>
<accession>A0A368NCW5</accession>